<dbReference type="InterPro" id="IPR052715">
    <property type="entry name" value="RAYT_transposase"/>
</dbReference>
<dbReference type="SUPFAM" id="SSF143422">
    <property type="entry name" value="Transposase IS200-like"/>
    <property type="match status" value="1"/>
</dbReference>
<reference evidence="3" key="2">
    <citation type="submission" date="2021-04" db="EMBL/GenBank/DDBJ databases">
        <authorList>
            <person name="Gilroy R."/>
        </authorList>
    </citation>
    <scope>NUCLEOTIDE SEQUENCE</scope>
    <source>
        <strain evidence="3">CHK188-11489</strain>
    </source>
</reference>
<dbReference type="InterPro" id="IPR036515">
    <property type="entry name" value="Transposase_17_sf"/>
</dbReference>
<evidence type="ECO:0000259" key="2">
    <source>
        <dbReference type="SMART" id="SM01321"/>
    </source>
</evidence>
<dbReference type="PANTHER" id="PTHR36966">
    <property type="entry name" value="REP-ASSOCIATED TYROSINE TRANSPOSASE"/>
    <property type="match status" value="1"/>
</dbReference>
<name>A0A9D2JMT0_9FIRM</name>
<dbReference type="Proteomes" id="UP000824105">
    <property type="component" value="Unassembled WGS sequence"/>
</dbReference>
<organism evidence="3 4">
    <name type="scientific">Candidatus Gemmiger avistercoris</name>
    <dbReference type="NCBI Taxonomy" id="2838606"/>
    <lineage>
        <taxon>Bacteria</taxon>
        <taxon>Bacillati</taxon>
        <taxon>Bacillota</taxon>
        <taxon>Clostridia</taxon>
        <taxon>Eubacteriales</taxon>
        <taxon>Gemmiger</taxon>
    </lineage>
</organism>
<dbReference type="PANTHER" id="PTHR36966:SF1">
    <property type="entry name" value="REP-ASSOCIATED TYROSINE TRANSPOSASE"/>
    <property type="match status" value="1"/>
</dbReference>
<evidence type="ECO:0000313" key="4">
    <source>
        <dbReference type="Proteomes" id="UP000824105"/>
    </source>
</evidence>
<dbReference type="InterPro" id="IPR002686">
    <property type="entry name" value="Transposase_17"/>
</dbReference>
<proteinExistence type="predicted"/>
<dbReference type="SMART" id="SM01321">
    <property type="entry name" value="Y1_Tnp"/>
    <property type="match status" value="1"/>
</dbReference>
<comment type="caution">
    <text evidence="3">The sequence shown here is derived from an EMBL/GenBank/DDBJ whole genome shotgun (WGS) entry which is preliminary data.</text>
</comment>
<dbReference type="GO" id="GO:0004803">
    <property type="term" value="F:transposase activity"/>
    <property type="evidence" value="ECO:0007669"/>
    <property type="project" value="InterPro"/>
</dbReference>
<gene>
    <name evidence="3" type="ORF">H9724_00540</name>
</gene>
<sequence>MDYPKRKNPRLAAFDYSAPNIYFLTLCTRGRNRCLSRIVGRGLDPAVPRPGSRDPSTVGYALELTPFGRIAEQDLLDLPRHFDGVTVLQYVIMPDHIHILLQLDAAGPAAGSRPRPTKPPDQGRPRPAVPTMIGQYKSGVSRRCGRALWQPSYYDHVVRNEAELLEIRRYIENNPLQWLLDGKA</sequence>
<evidence type="ECO:0000256" key="1">
    <source>
        <dbReference type="SAM" id="MobiDB-lite"/>
    </source>
</evidence>
<accession>A0A9D2JMT0</accession>
<dbReference type="EMBL" id="DXBF01000006">
    <property type="protein sequence ID" value="HIZ61250.1"/>
    <property type="molecule type" value="Genomic_DNA"/>
</dbReference>
<evidence type="ECO:0000313" key="3">
    <source>
        <dbReference type="EMBL" id="HIZ61250.1"/>
    </source>
</evidence>
<dbReference type="AlphaFoldDB" id="A0A9D2JMT0"/>
<dbReference type="GO" id="GO:0043565">
    <property type="term" value="F:sequence-specific DNA binding"/>
    <property type="evidence" value="ECO:0007669"/>
    <property type="project" value="TreeGrafter"/>
</dbReference>
<feature type="region of interest" description="Disordered" evidence="1">
    <location>
        <begin position="108"/>
        <end position="131"/>
    </location>
</feature>
<feature type="domain" description="Transposase IS200-like" evidence="2">
    <location>
        <begin position="18"/>
        <end position="174"/>
    </location>
</feature>
<dbReference type="GO" id="GO:0006313">
    <property type="term" value="P:DNA transposition"/>
    <property type="evidence" value="ECO:0007669"/>
    <property type="project" value="InterPro"/>
</dbReference>
<reference evidence="3" key="1">
    <citation type="journal article" date="2021" name="PeerJ">
        <title>Extensive microbial diversity within the chicken gut microbiome revealed by metagenomics and culture.</title>
        <authorList>
            <person name="Gilroy R."/>
            <person name="Ravi A."/>
            <person name="Getino M."/>
            <person name="Pursley I."/>
            <person name="Horton D.L."/>
            <person name="Alikhan N.F."/>
            <person name="Baker D."/>
            <person name="Gharbi K."/>
            <person name="Hall N."/>
            <person name="Watson M."/>
            <person name="Adriaenssens E.M."/>
            <person name="Foster-Nyarko E."/>
            <person name="Jarju S."/>
            <person name="Secka A."/>
            <person name="Antonio M."/>
            <person name="Oren A."/>
            <person name="Chaudhuri R.R."/>
            <person name="La Ragione R."/>
            <person name="Hildebrand F."/>
            <person name="Pallen M.J."/>
        </authorList>
    </citation>
    <scope>NUCLEOTIDE SEQUENCE</scope>
    <source>
        <strain evidence="3">CHK188-11489</strain>
    </source>
</reference>
<protein>
    <submittedName>
        <fullName evidence="3">Transposase</fullName>
    </submittedName>
</protein>
<dbReference type="Gene3D" id="3.30.70.1290">
    <property type="entry name" value="Transposase IS200-like"/>
    <property type="match status" value="1"/>
</dbReference>